<gene>
    <name evidence="1" type="ORF">Tcan_08218</name>
</gene>
<organism evidence="1 2">
    <name type="scientific">Toxocara canis</name>
    <name type="common">Canine roundworm</name>
    <dbReference type="NCBI Taxonomy" id="6265"/>
    <lineage>
        <taxon>Eukaryota</taxon>
        <taxon>Metazoa</taxon>
        <taxon>Ecdysozoa</taxon>
        <taxon>Nematoda</taxon>
        <taxon>Chromadorea</taxon>
        <taxon>Rhabditida</taxon>
        <taxon>Spirurina</taxon>
        <taxon>Ascaridomorpha</taxon>
        <taxon>Ascaridoidea</taxon>
        <taxon>Toxocaridae</taxon>
        <taxon>Toxocara</taxon>
    </lineage>
</organism>
<protein>
    <submittedName>
        <fullName evidence="1">Uncharacterized protein</fullName>
    </submittedName>
</protein>
<dbReference type="EMBL" id="JPKZ01000810">
    <property type="protein sequence ID" value="KHN85345.1"/>
    <property type="molecule type" value="Genomic_DNA"/>
</dbReference>
<accession>A0A0B2VWL9</accession>
<comment type="caution">
    <text evidence="1">The sequence shown here is derived from an EMBL/GenBank/DDBJ whole genome shotgun (WGS) entry which is preliminary data.</text>
</comment>
<evidence type="ECO:0000313" key="2">
    <source>
        <dbReference type="Proteomes" id="UP000031036"/>
    </source>
</evidence>
<dbReference type="AlphaFoldDB" id="A0A0B2VWL9"/>
<feature type="non-terminal residue" evidence="1">
    <location>
        <position position="1"/>
    </location>
</feature>
<reference evidence="1 2" key="1">
    <citation type="submission" date="2014-11" db="EMBL/GenBank/DDBJ databases">
        <title>Genetic blueprint of the zoonotic pathogen Toxocara canis.</title>
        <authorList>
            <person name="Zhu X.-Q."/>
            <person name="Korhonen P.K."/>
            <person name="Cai H."/>
            <person name="Young N.D."/>
            <person name="Nejsum P."/>
            <person name="von Samson-Himmelstjerna G."/>
            <person name="Boag P.R."/>
            <person name="Tan P."/>
            <person name="Li Q."/>
            <person name="Min J."/>
            <person name="Yang Y."/>
            <person name="Wang X."/>
            <person name="Fang X."/>
            <person name="Hall R.S."/>
            <person name="Hofmann A."/>
            <person name="Sternberg P.W."/>
            <person name="Jex A.R."/>
            <person name="Gasser R.B."/>
        </authorList>
    </citation>
    <scope>NUCLEOTIDE SEQUENCE [LARGE SCALE GENOMIC DNA]</scope>
    <source>
        <strain evidence="1">PN_DK_2014</strain>
    </source>
</reference>
<keyword evidence="2" id="KW-1185">Reference proteome</keyword>
<proteinExistence type="predicted"/>
<sequence>IVIAFIIHDISAAIFTTHEKLDVKDPCKVACPKKDFKRCVKERDSVFPRWNLRCETRL</sequence>
<evidence type="ECO:0000313" key="1">
    <source>
        <dbReference type="EMBL" id="KHN85345.1"/>
    </source>
</evidence>
<dbReference type="Proteomes" id="UP000031036">
    <property type="component" value="Unassembled WGS sequence"/>
</dbReference>
<name>A0A0B2VWL9_TOXCA</name>